<feature type="transmembrane region" description="Helical" evidence="1">
    <location>
        <begin position="6"/>
        <end position="39"/>
    </location>
</feature>
<evidence type="ECO:0000313" key="2">
    <source>
        <dbReference type="EMBL" id="CAB4171599.1"/>
    </source>
</evidence>
<reference evidence="2" key="1">
    <citation type="submission" date="2020-05" db="EMBL/GenBank/DDBJ databases">
        <authorList>
            <person name="Chiriac C."/>
            <person name="Salcher M."/>
            <person name="Ghai R."/>
            <person name="Kavagutti S V."/>
        </authorList>
    </citation>
    <scope>NUCLEOTIDE SEQUENCE</scope>
</reference>
<gene>
    <name evidence="2" type="ORF">UFOVP929_6</name>
</gene>
<protein>
    <submittedName>
        <fullName evidence="2">Uncharacterized protein</fullName>
    </submittedName>
</protein>
<keyword evidence="1" id="KW-0812">Transmembrane</keyword>
<sequence length="49" mass="5465">MEDALFFILGIPAVVIIGTVVYCLATMVLEVLAAPVYLVETLIERRRNK</sequence>
<proteinExistence type="predicted"/>
<organism evidence="2">
    <name type="scientific">uncultured Caudovirales phage</name>
    <dbReference type="NCBI Taxonomy" id="2100421"/>
    <lineage>
        <taxon>Viruses</taxon>
        <taxon>Duplodnaviria</taxon>
        <taxon>Heunggongvirae</taxon>
        <taxon>Uroviricota</taxon>
        <taxon>Caudoviricetes</taxon>
        <taxon>Peduoviridae</taxon>
        <taxon>Maltschvirus</taxon>
        <taxon>Maltschvirus maltsch</taxon>
    </lineage>
</organism>
<evidence type="ECO:0000256" key="1">
    <source>
        <dbReference type="SAM" id="Phobius"/>
    </source>
</evidence>
<name>A0A6J5PIJ5_9CAUD</name>
<keyword evidence="1" id="KW-1133">Transmembrane helix</keyword>
<accession>A0A6J5PIJ5</accession>
<dbReference type="EMBL" id="LR796871">
    <property type="protein sequence ID" value="CAB4171599.1"/>
    <property type="molecule type" value="Genomic_DNA"/>
</dbReference>
<keyword evidence="1" id="KW-0472">Membrane</keyword>